<dbReference type="InterPro" id="IPR036879">
    <property type="entry name" value="TF_MADSbox_sf"/>
</dbReference>
<dbReference type="GO" id="GO:0003677">
    <property type="term" value="F:DNA binding"/>
    <property type="evidence" value="ECO:0007669"/>
    <property type="project" value="UniProtKB-KW"/>
</dbReference>
<sequence length="197" mass="22830">MEYQLDLKKLLKELREKTQGRSAITDLERLTKQRSKAIHASCRRRRNTLFRKANELAHLSDAHIYVLVQWEGKYFTYSSTNQNAWPPTVEQVEKSYPQPTKYTATDFLERKDTPLTSAEDEVKHLLEIMGEKHSEQLHKTEKQATKKRVSNRGSSPKKRHWHEQMKLGPTDSARYASEGPLSASDMETDNASTLELD</sequence>
<dbReference type="SUPFAM" id="SSF55455">
    <property type="entry name" value="SRF-like"/>
    <property type="match status" value="1"/>
</dbReference>
<dbReference type="GO" id="GO:0045944">
    <property type="term" value="P:positive regulation of transcription by RNA polymerase II"/>
    <property type="evidence" value="ECO:0007669"/>
    <property type="project" value="UniProtKB-ARBA"/>
</dbReference>
<comment type="subcellular location">
    <subcellularLocation>
        <location evidence="1">Nucleus</location>
    </subcellularLocation>
</comment>
<dbReference type="SMART" id="SM00432">
    <property type="entry name" value="MADS"/>
    <property type="match status" value="1"/>
</dbReference>
<keyword evidence="9" id="KW-1185">Reference proteome</keyword>
<accession>A0A6A6GSZ1</accession>
<dbReference type="GO" id="GO:0046983">
    <property type="term" value="F:protein dimerization activity"/>
    <property type="evidence" value="ECO:0007669"/>
    <property type="project" value="InterPro"/>
</dbReference>
<evidence type="ECO:0000256" key="1">
    <source>
        <dbReference type="ARBA" id="ARBA00004123"/>
    </source>
</evidence>
<evidence type="ECO:0000256" key="3">
    <source>
        <dbReference type="ARBA" id="ARBA00023125"/>
    </source>
</evidence>
<dbReference type="Gene3D" id="3.40.1810.10">
    <property type="entry name" value="Transcription factor, MADS-box"/>
    <property type="match status" value="1"/>
</dbReference>
<evidence type="ECO:0000259" key="7">
    <source>
        <dbReference type="SMART" id="SM00432"/>
    </source>
</evidence>
<evidence type="ECO:0000256" key="6">
    <source>
        <dbReference type="SAM" id="MobiDB-lite"/>
    </source>
</evidence>
<evidence type="ECO:0000313" key="8">
    <source>
        <dbReference type="EMBL" id="KAF2228443.1"/>
    </source>
</evidence>
<feature type="compositionally biased region" description="Basic and acidic residues" evidence="6">
    <location>
        <begin position="130"/>
        <end position="144"/>
    </location>
</feature>
<dbReference type="AlphaFoldDB" id="A0A6A6GSZ1"/>
<dbReference type="OrthoDB" id="3650524at2759"/>
<evidence type="ECO:0000313" key="9">
    <source>
        <dbReference type="Proteomes" id="UP000800092"/>
    </source>
</evidence>
<proteinExistence type="predicted"/>
<feature type="region of interest" description="Disordered" evidence="6">
    <location>
        <begin position="130"/>
        <end position="197"/>
    </location>
</feature>
<evidence type="ECO:0000256" key="4">
    <source>
        <dbReference type="ARBA" id="ARBA00023163"/>
    </source>
</evidence>
<gene>
    <name evidence="8" type="ORF">EV356DRAFT_581591</name>
</gene>
<dbReference type="Proteomes" id="UP000800092">
    <property type="component" value="Unassembled WGS sequence"/>
</dbReference>
<reference evidence="8" key="1">
    <citation type="journal article" date="2020" name="Stud. Mycol.">
        <title>101 Dothideomycetes genomes: a test case for predicting lifestyles and emergence of pathogens.</title>
        <authorList>
            <person name="Haridas S."/>
            <person name="Albert R."/>
            <person name="Binder M."/>
            <person name="Bloem J."/>
            <person name="Labutti K."/>
            <person name="Salamov A."/>
            <person name="Andreopoulos B."/>
            <person name="Baker S."/>
            <person name="Barry K."/>
            <person name="Bills G."/>
            <person name="Bluhm B."/>
            <person name="Cannon C."/>
            <person name="Castanera R."/>
            <person name="Culley D."/>
            <person name="Daum C."/>
            <person name="Ezra D."/>
            <person name="Gonzalez J."/>
            <person name="Henrissat B."/>
            <person name="Kuo A."/>
            <person name="Liang C."/>
            <person name="Lipzen A."/>
            <person name="Lutzoni F."/>
            <person name="Magnuson J."/>
            <person name="Mondo S."/>
            <person name="Nolan M."/>
            <person name="Ohm R."/>
            <person name="Pangilinan J."/>
            <person name="Park H.-J."/>
            <person name="Ramirez L."/>
            <person name="Alfaro M."/>
            <person name="Sun H."/>
            <person name="Tritt A."/>
            <person name="Yoshinaga Y."/>
            <person name="Zwiers L.-H."/>
            <person name="Turgeon B."/>
            <person name="Goodwin S."/>
            <person name="Spatafora J."/>
            <person name="Crous P."/>
            <person name="Grigoriev I."/>
        </authorList>
    </citation>
    <scope>NUCLEOTIDE SEQUENCE</scope>
    <source>
        <strain evidence="8">Tuck. ex Michener</strain>
    </source>
</reference>
<name>A0A6A6GSZ1_VIRVR</name>
<evidence type="ECO:0000256" key="2">
    <source>
        <dbReference type="ARBA" id="ARBA00023015"/>
    </source>
</evidence>
<protein>
    <recommendedName>
        <fullName evidence="7">MADS-box domain-containing protein</fullName>
    </recommendedName>
</protein>
<dbReference type="Pfam" id="PF00319">
    <property type="entry name" value="SRF-TF"/>
    <property type="match status" value="1"/>
</dbReference>
<dbReference type="GO" id="GO:0005634">
    <property type="term" value="C:nucleus"/>
    <property type="evidence" value="ECO:0007669"/>
    <property type="project" value="UniProtKB-SubCell"/>
</dbReference>
<organism evidence="8 9">
    <name type="scientific">Viridothelium virens</name>
    <name type="common">Speckled blister lichen</name>
    <name type="synonym">Trypethelium virens</name>
    <dbReference type="NCBI Taxonomy" id="1048519"/>
    <lineage>
        <taxon>Eukaryota</taxon>
        <taxon>Fungi</taxon>
        <taxon>Dikarya</taxon>
        <taxon>Ascomycota</taxon>
        <taxon>Pezizomycotina</taxon>
        <taxon>Dothideomycetes</taxon>
        <taxon>Dothideomycetes incertae sedis</taxon>
        <taxon>Trypetheliales</taxon>
        <taxon>Trypetheliaceae</taxon>
        <taxon>Viridothelium</taxon>
    </lineage>
</organism>
<evidence type="ECO:0000256" key="5">
    <source>
        <dbReference type="ARBA" id="ARBA00023242"/>
    </source>
</evidence>
<keyword evidence="3" id="KW-0238">DNA-binding</keyword>
<keyword evidence="2" id="KW-0805">Transcription regulation</keyword>
<keyword evidence="4" id="KW-0804">Transcription</keyword>
<keyword evidence="5" id="KW-0539">Nucleus</keyword>
<feature type="compositionally biased region" description="Basic residues" evidence="6">
    <location>
        <begin position="145"/>
        <end position="161"/>
    </location>
</feature>
<dbReference type="InterPro" id="IPR002100">
    <property type="entry name" value="TF_MADSbox"/>
</dbReference>
<dbReference type="EMBL" id="ML991943">
    <property type="protein sequence ID" value="KAF2228443.1"/>
    <property type="molecule type" value="Genomic_DNA"/>
</dbReference>
<feature type="domain" description="MADS-box" evidence="7">
    <location>
        <begin position="17"/>
        <end position="80"/>
    </location>
</feature>